<evidence type="ECO:0000256" key="2">
    <source>
        <dbReference type="ARBA" id="ARBA00022643"/>
    </source>
</evidence>
<dbReference type="EMBL" id="SJDL01000003">
    <property type="protein sequence ID" value="TBW58901.1"/>
    <property type="molecule type" value="Genomic_DNA"/>
</dbReference>
<keyword evidence="5" id="KW-1185">Reference proteome</keyword>
<dbReference type="RefSeq" id="WP_131478976.1">
    <property type="nucleotide sequence ID" value="NZ_SJDL01000003.1"/>
</dbReference>
<dbReference type="InterPro" id="IPR005025">
    <property type="entry name" value="FMN_Rdtase-like_dom"/>
</dbReference>
<gene>
    <name evidence="4" type="ORF">EZI54_03245</name>
</gene>
<protein>
    <submittedName>
        <fullName evidence="4">NADPH-dependent oxidoreductase</fullName>
    </submittedName>
</protein>
<dbReference type="SUPFAM" id="SSF52218">
    <property type="entry name" value="Flavoproteins"/>
    <property type="match status" value="1"/>
</dbReference>
<comment type="caution">
    <text evidence="4">The sequence shown here is derived from an EMBL/GenBank/DDBJ whole genome shotgun (WGS) entry which is preliminary data.</text>
</comment>
<evidence type="ECO:0000256" key="1">
    <source>
        <dbReference type="ARBA" id="ARBA00001917"/>
    </source>
</evidence>
<dbReference type="InterPro" id="IPR050712">
    <property type="entry name" value="NAD(P)H-dep_reductase"/>
</dbReference>
<evidence type="ECO:0000259" key="3">
    <source>
        <dbReference type="Pfam" id="PF03358"/>
    </source>
</evidence>
<organism evidence="4 5">
    <name type="scientific">Marinobacter halodurans</name>
    <dbReference type="NCBI Taxonomy" id="2528979"/>
    <lineage>
        <taxon>Bacteria</taxon>
        <taxon>Pseudomonadati</taxon>
        <taxon>Pseudomonadota</taxon>
        <taxon>Gammaproteobacteria</taxon>
        <taxon>Pseudomonadales</taxon>
        <taxon>Marinobacteraceae</taxon>
        <taxon>Marinobacter</taxon>
    </lineage>
</organism>
<dbReference type="Gene3D" id="3.40.50.360">
    <property type="match status" value="1"/>
</dbReference>
<keyword evidence="2" id="KW-0285">Flavoprotein</keyword>
<dbReference type="InterPro" id="IPR029039">
    <property type="entry name" value="Flavoprotein-like_sf"/>
</dbReference>
<dbReference type="PANTHER" id="PTHR30543">
    <property type="entry name" value="CHROMATE REDUCTASE"/>
    <property type="match status" value="1"/>
</dbReference>
<dbReference type="PANTHER" id="PTHR30543:SF21">
    <property type="entry name" value="NAD(P)H-DEPENDENT FMN REDUCTASE LOT6"/>
    <property type="match status" value="1"/>
</dbReference>
<sequence>MTQNTRILFMAGSTRTGSFNAQLAEAAARTAERRGDIDVTRINLSHYNVPIYNGDLEQEKGVPNDVRDLRQLFASHHGFCIASPEYNSTLSPLLVNTLHWISRPDGDVPGLVAFRGKVAGLVAASPGALGGLRGLVPLRMMLGNIGVQVIPSQLAIVKAGDAFDGNGEFRDVEWQKKLDGVIDELARTAGAIGKAEG</sequence>
<reference evidence="4 5" key="1">
    <citation type="submission" date="2019-02" db="EMBL/GenBank/DDBJ databases">
        <title>Marinobacter halodurans sp. nov., a marine bacterium isolated from sea tidal flat.</title>
        <authorList>
            <person name="Yoo Y."/>
            <person name="Lee D.W."/>
            <person name="Kim B.S."/>
            <person name="Kim J.-J."/>
        </authorList>
    </citation>
    <scope>NUCLEOTIDE SEQUENCE [LARGE SCALE GENOMIC DNA]</scope>
    <source>
        <strain evidence="4 5">YJ-S3-2</strain>
    </source>
</reference>
<accession>A0ABY1ZRS9</accession>
<feature type="domain" description="NADPH-dependent FMN reductase-like" evidence="3">
    <location>
        <begin position="5"/>
        <end position="159"/>
    </location>
</feature>
<proteinExistence type="predicted"/>
<keyword evidence="2" id="KW-0288">FMN</keyword>
<evidence type="ECO:0000313" key="4">
    <source>
        <dbReference type="EMBL" id="TBW58901.1"/>
    </source>
</evidence>
<name>A0ABY1ZRS9_9GAMM</name>
<dbReference type="Pfam" id="PF03358">
    <property type="entry name" value="FMN_red"/>
    <property type="match status" value="1"/>
</dbReference>
<dbReference type="Proteomes" id="UP000313645">
    <property type="component" value="Unassembled WGS sequence"/>
</dbReference>
<comment type="cofactor">
    <cofactor evidence="1">
        <name>FMN</name>
        <dbReference type="ChEBI" id="CHEBI:58210"/>
    </cofactor>
</comment>
<evidence type="ECO:0000313" key="5">
    <source>
        <dbReference type="Proteomes" id="UP000313645"/>
    </source>
</evidence>